<organism evidence="1">
    <name type="scientific">marine sediment metagenome</name>
    <dbReference type="NCBI Taxonomy" id="412755"/>
    <lineage>
        <taxon>unclassified sequences</taxon>
        <taxon>metagenomes</taxon>
        <taxon>ecological metagenomes</taxon>
    </lineage>
</organism>
<reference evidence="1" key="1">
    <citation type="journal article" date="2015" name="Nature">
        <title>Complex archaea that bridge the gap between prokaryotes and eukaryotes.</title>
        <authorList>
            <person name="Spang A."/>
            <person name="Saw J.H."/>
            <person name="Jorgensen S.L."/>
            <person name="Zaremba-Niedzwiedzka K."/>
            <person name="Martijn J."/>
            <person name="Lind A.E."/>
            <person name="van Eijk R."/>
            <person name="Schleper C."/>
            <person name="Guy L."/>
            <person name="Ettema T.J."/>
        </authorList>
    </citation>
    <scope>NUCLEOTIDE SEQUENCE</scope>
</reference>
<dbReference type="AlphaFoldDB" id="A0A0F9P080"/>
<proteinExistence type="predicted"/>
<dbReference type="EMBL" id="LAZR01002821">
    <property type="protein sequence ID" value="KKN25210.1"/>
    <property type="molecule type" value="Genomic_DNA"/>
</dbReference>
<accession>A0A0F9P080</accession>
<name>A0A0F9P080_9ZZZZ</name>
<protein>
    <submittedName>
        <fullName evidence="1">Uncharacterized protein</fullName>
    </submittedName>
</protein>
<evidence type="ECO:0000313" key="1">
    <source>
        <dbReference type="EMBL" id="KKN25210.1"/>
    </source>
</evidence>
<gene>
    <name evidence="1" type="ORF">LCGC14_0887360</name>
</gene>
<comment type="caution">
    <text evidence="1">The sequence shown here is derived from an EMBL/GenBank/DDBJ whole genome shotgun (WGS) entry which is preliminary data.</text>
</comment>
<feature type="non-terminal residue" evidence="1">
    <location>
        <position position="1"/>
    </location>
</feature>
<sequence>MKILEILEARYYGRHSVDAVYKRLVDRANIQTDSQHKLMSYIYDVEMGEGLVRAKVYLYDVDSEQHAISQAERLLHLHGIPYTDIRGGMHVGTNRWILVMTYKPTVTEAKYYQRHSAEDVKDRLEKTARKHNKWENVRVLEAWLGSKDDLGAQGTPTFVFAHLYVVNADTKQDAENEIRLHLKKFGIPYTRIQDLESLIAVPAGTPRSSWEATLVYDPS</sequence>